<dbReference type="AlphaFoldDB" id="A0A5C5X7I6"/>
<dbReference type="PROSITE" id="PS50110">
    <property type="entry name" value="RESPONSE_REGULATORY"/>
    <property type="match status" value="1"/>
</dbReference>
<reference evidence="3 4" key="1">
    <citation type="submission" date="2019-02" db="EMBL/GenBank/DDBJ databases">
        <title>Deep-cultivation of Planctomycetes and their phenomic and genomic characterization uncovers novel biology.</title>
        <authorList>
            <person name="Wiegand S."/>
            <person name="Jogler M."/>
            <person name="Boedeker C."/>
            <person name="Pinto D."/>
            <person name="Vollmers J."/>
            <person name="Rivas-Marin E."/>
            <person name="Kohn T."/>
            <person name="Peeters S.H."/>
            <person name="Heuer A."/>
            <person name="Rast P."/>
            <person name="Oberbeckmann S."/>
            <person name="Bunk B."/>
            <person name="Jeske O."/>
            <person name="Meyerdierks A."/>
            <person name="Storesund J.E."/>
            <person name="Kallscheuer N."/>
            <person name="Luecker S."/>
            <person name="Lage O.M."/>
            <person name="Pohl T."/>
            <person name="Merkel B.J."/>
            <person name="Hornburger P."/>
            <person name="Mueller R.-W."/>
            <person name="Bruemmer F."/>
            <person name="Labrenz M."/>
            <person name="Spormann A.M."/>
            <person name="Op Den Camp H."/>
            <person name="Overmann J."/>
            <person name="Amann R."/>
            <person name="Jetten M.S.M."/>
            <person name="Mascher T."/>
            <person name="Medema M.H."/>
            <person name="Devos D.P."/>
            <person name="Kaster A.-K."/>
            <person name="Ovreas L."/>
            <person name="Rohde M."/>
            <person name="Galperin M.Y."/>
            <person name="Jogler C."/>
        </authorList>
    </citation>
    <scope>NUCLEOTIDE SEQUENCE [LARGE SCALE GENOMIC DNA]</scope>
    <source>
        <strain evidence="3 4">KOR42</strain>
    </source>
</reference>
<evidence type="ECO:0000313" key="3">
    <source>
        <dbReference type="EMBL" id="TWT58748.1"/>
    </source>
</evidence>
<dbReference type="InterPro" id="IPR052893">
    <property type="entry name" value="TCS_response_regulator"/>
</dbReference>
<dbReference type="PANTHER" id="PTHR44520">
    <property type="entry name" value="RESPONSE REGULATOR RCP1-RELATED"/>
    <property type="match status" value="1"/>
</dbReference>
<keyword evidence="1" id="KW-0597">Phosphoprotein</keyword>
<dbReference type="Proteomes" id="UP000317243">
    <property type="component" value="Unassembled WGS sequence"/>
</dbReference>
<name>A0A5C5X7I6_9PLAN</name>
<accession>A0A5C5X7I6</accession>
<dbReference type="CDD" id="cd17557">
    <property type="entry name" value="REC_Rcp-like"/>
    <property type="match status" value="1"/>
</dbReference>
<organism evidence="3 4">
    <name type="scientific">Thalassoglobus neptunius</name>
    <dbReference type="NCBI Taxonomy" id="1938619"/>
    <lineage>
        <taxon>Bacteria</taxon>
        <taxon>Pseudomonadati</taxon>
        <taxon>Planctomycetota</taxon>
        <taxon>Planctomycetia</taxon>
        <taxon>Planctomycetales</taxon>
        <taxon>Planctomycetaceae</taxon>
        <taxon>Thalassoglobus</taxon>
    </lineage>
</organism>
<feature type="modified residue" description="4-aspartylphosphate" evidence="1">
    <location>
        <position position="84"/>
    </location>
</feature>
<sequence>MTGFLGGHDSSDEAAALQSAVGRPMEILLVEDSLVAAKFAIGALDRSGIRHRLTWMSHGDDAKSFVFQEGRFSLAPRPDLVLLDLNLPGLSGRQILQLMRSTDHLKRIAVVIMTGETTPSDGDEFGAMDVQGVLTKPVDVGNFVDLVERLKSYWKAEMIIPYSQEGQSENSRSN</sequence>
<dbReference type="PANTHER" id="PTHR44520:SF2">
    <property type="entry name" value="RESPONSE REGULATOR RCP1"/>
    <property type="match status" value="1"/>
</dbReference>
<gene>
    <name evidence="3" type="primary">rcp1</name>
    <name evidence="3" type="ORF">KOR42_21340</name>
</gene>
<dbReference type="InterPro" id="IPR011006">
    <property type="entry name" value="CheY-like_superfamily"/>
</dbReference>
<evidence type="ECO:0000256" key="1">
    <source>
        <dbReference type="PROSITE-ProRule" id="PRU00169"/>
    </source>
</evidence>
<evidence type="ECO:0000313" key="4">
    <source>
        <dbReference type="Proteomes" id="UP000317243"/>
    </source>
</evidence>
<evidence type="ECO:0000259" key="2">
    <source>
        <dbReference type="PROSITE" id="PS50110"/>
    </source>
</evidence>
<dbReference type="SUPFAM" id="SSF52172">
    <property type="entry name" value="CheY-like"/>
    <property type="match status" value="1"/>
</dbReference>
<dbReference type="Pfam" id="PF00072">
    <property type="entry name" value="Response_reg"/>
    <property type="match status" value="1"/>
</dbReference>
<dbReference type="Gene3D" id="3.40.50.2300">
    <property type="match status" value="1"/>
</dbReference>
<dbReference type="EMBL" id="SIHI01000001">
    <property type="protein sequence ID" value="TWT58748.1"/>
    <property type="molecule type" value="Genomic_DNA"/>
</dbReference>
<protein>
    <submittedName>
        <fullName evidence="3">Response regulator rcp1</fullName>
    </submittedName>
</protein>
<proteinExistence type="predicted"/>
<keyword evidence="4" id="KW-1185">Reference proteome</keyword>
<dbReference type="SMART" id="SM00448">
    <property type="entry name" value="REC"/>
    <property type="match status" value="1"/>
</dbReference>
<dbReference type="RefSeq" id="WP_231740835.1">
    <property type="nucleotide sequence ID" value="NZ_SIHI01000001.1"/>
</dbReference>
<dbReference type="GO" id="GO:0000160">
    <property type="term" value="P:phosphorelay signal transduction system"/>
    <property type="evidence" value="ECO:0007669"/>
    <property type="project" value="InterPro"/>
</dbReference>
<dbReference type="InterPro" id="IPR001789">
    <property type="entry name" value="Sig_transdc_resp-reg_receiver"/>
</dbReference>
<feature type="domain" description="Response regulatory" evidence="2">
    <location>
        <begin position="26"/>
        <end position="151"/>
    </location>
</feature>
<comment type="caution">
    <text evidence="3">The sequence shown here is derived from an EMBL/GenBank/DDBJ whole genome shotgun (WGS) entry which is preliminary data.</text>
</comment>